<evidence type="ECO:0000313" key="1">
    <source>
        <dbReference type="EMBL" id="CCH47470.1"/>
    </source>
</evidence>
<keyword evidence="2" id="KW-1185">Reference proteome</keyword>
<reference evidence="1 2" key="1">
    <citation type="journal article" date="2013" name="PLoS ONE">
        <title>The first genomic and proteomic characterization of a deep-sea sulfate reducer: insights into the piezophilic lifestyle of Desulfovibrio piezophilus.</title>
        <authorList>
            <person name="Pradel N."/>
            <person name="Ji B."/>
            <person name="Gimenez G."/>
            <person name="Talla E."/>
            <person name="Lenoble P."/>
            <person name="Garel M."/>
            <person name="Tamburini C."/>
            <person name="Fourquet P."/>
            <person name="Lebrun R."/>
            <person name="Bertin P."/>
            <person name="Denis Y."/>
            <person name="Pophillat M."/>
            <person name="Barbe V."/>
            <person name="Ollivier B."/>
            <person name="Dolla A."/>
        </authorList>
    </citation>
    <scope>NUCLEOTIDE SEQUENCE [LARGE SCALE GENOMIC DNA]</scope>
    <source>
        <strain evidence="2">DSM 10523 / SB164P1</strain>
    </source>
</reference>
<proteinExistence type="predicted"/>
<dbReference type="Proteomes" id="UP000011724">
    <property type="component" value="Chromosome"/>
</dbReference>
<name>M1WL94_PSEP2</name>
<dbReference type="EMBL" id="FO203427">
    <property type="protein sequence ID" value="CCH47470.1"/>
    <property type="molecule type" value="Genomic_DNA"/>
</dbReference>
<protein>
    <submittedName>
        <fullName evidence="1">Uncharacterized protein</fullName>
    </submittedName>
</protein>
<dbReference type="AlphaFoldDB" id="M1WL94"/>
<evidence type="ECO:0000313" key="2">
    <source>
        <dbReference type="Proteomes" id="UP000011724"/>
    </source>
</evidence>
<dbReference type="KEGG" id="dpi:BN4_10230"/>
<accession>M1WL94</accession>
<reference evidence="2" key="2">
    <citation type="journal article" date="2013" name="Stand. Genomic Sci.">
        <title>Complete genome sequence of Desulfocapsa sulfexigens, a marine deltaproteobacterium specialized in disproportionating inorganic sulfur compounds.</title>
        <authorList>
            <person name="Finster K.W."/>
            <person name="Kjeldsen K.U."/>
            <person name="Kube M."/>
            <person name="Reinhardt R."/>
            <person name="Mussmann M."/>
            <person name="Amann R."/>
            <person name="Schreiber L."/>
        </authorList>
    </citation>
    <scope>NUCLEOTIDE SEQUENCE [LARGE SCALE GENOMIC DNA]</scope>
    <source>
        <strain evidence="2">DSM 10523 / SB164P1</strain>
    </source>
</reference>
<dbReference type="HOGENOM" id="CLU_3134913_0_0_7"/>
<gene>
    <name evidence="1" type="ordered locus">BN4_10230</name>
</gene>
<sequence>MTMPGNPYAVAPMILETSFDIGFYHPYEIFSLFRLSSQKKVVTYPCLPD</sequence>
<organism evidence="1 2">
    <name type="scientific">Pseudodesulfovibrio piezophilus (strain DSM 21447 / JCM 15486 / C1TLV30)</name>
    <name type="common">Desulfovibrio piezophilus</name>
    <dbReference type="NCBI Taxonomy" id="1322246"/>
    <lineage>
        <taxon>Bacteria</taxon>
        <taxon>Pseudomonadati</taxon>
        <taxon>Thermodesulfobacteriota</taxon>
        <taxon>Desulfovibrionia</taxon>
        <taxon>Desulfovibrionales</taxon>
        <taxon>Desulfovibrionaceae</taxon>
    </lineage>
</organism>